<dbReference type="CDD" id="cd07802">
    <property type="entry name" value="ASKHA_NBD_FGGY_EcLyxK-like"/>
    <property type="match status" value="1"/>
</dbReference>
<dbReference type="PANTHER" id="PTHR43095:SF3">
    <property type="entry name" value="L-XYLULOSE_3-KETO-L-GULONATE KINASE"/>
    <property type="match status" value="1"/>
</dbReference>
<comment type="caution">
    <text evidence="7">The sequence shown here is derived from an EMBL/GenBank/DDBJ whole genome shotgun (WGS) entry which is preliminary data.</text>
</comment>
<dbReference type="InterPro" id="IPR018484">
    <property type="entry name" value="FGGY_N"/>
</dbReference>
<evidence type="ECO:0000256" key="4">
    <source>
        <dbReference type="RuleBase" id="RU003733"/>
    </source>
</evidence>
<dbReference type="PROSITE" id="PS00445">
    <property type="entry name" value="FGGY_KINASES_2"/>
    <property type="match status" value="1"/>
</dbReference>
<dbReference type="Pfam" id="PF02782">
    <property type="entry name" value="FGGY_C"/>
    <property type="match status" value="1"/>
</dbReference>
<evidence type="ECO:0000313" key="7">
    <source>
        <dbReference type="EMBL" id="MDT7013252.1"/>
    </source>
</evidence>
<evidence type="ECO:0000256" key="1">
    <source>
        <dbReference type="ARBA" id="ARBA00009156"/>
    </source>
</evidence>
<dbReference type="AlphaFoldDB" id="A0AAW8W3E2"/>
<organism evidence="7 8">
    <name type="scientific">Levilactobacillus namurensis</name>
    <dbReference type="NCBI Taxonomy" id="380393"/>
    <lineage>
        <taxon>Bacteria</taxon>
        <taxon>Bacillati</taxon>
        <taxon>Bacillota</taxon>
        <taxon>Bacilli</taxon>
        <taxon>Lactobacillales</taxon>
        <taxon>Lactobacillaceae</taxon>
        <taxon>Levilactobacillus</taxon>
    </lineage>
</organism>
<dbReference type="InterPro" id="IPR018485">
    <property type="entry name" value="FGGY_C"/>
</dbReference>
<feature type="domain" description="Carbohydrate kinase FGGY C-terminal" evidence="6">
    <location>
        <begin position="259"/>
        <end position="448"/>
    </location>
</feature>
<dbReference type="Proteomes" id="UP001254075">
    <property type="component" value="Unassembled WGS sequence"/>
</dbReference>
<dbReference type="Pfam" id="PF00370">
    <property type="entry name" value="FGGY_N"/>
    <property type="match status" value="1"/>
</dbReference>
<dbReference type="Gene3D" id="3.30.420.40">
    <property type="match status" value="2"/>
</dbReference>
<dbReference type="InterPro" id="IPR018483">
    <property type="entry name" value="Carb_kinase_FGGY_CS"/>
</dbReference>
<keyword evidence="2 4" id="KW-0808">Transferase</keyword>
<keyword evidence="3 4" id="KW-0418">Kinase</keyword>
<reference evidence="7" key="1">
    <citation type="submission" date="2023-08" db="EMBL/GenBank/DDBJ databases">
        <authorList>
            <person name="Page C.A."/>
            <person name="Perez-Diaz I.M."/>
        </authorList>
    </citation>
    <scope>NUCLEOTIDE SEQUENCE</scope>
    <source>
        <strain evidence="7">3.8.38</strain>
    </source>
</reference>
<evidence type="ECO:0000313" key="8">
    <source>
        <dbReference type="Proteomes" id="UP001254075"/>
    </source>
</evidence>
<dbReference type="EMBL" id="JAVLAM010000001">
    <property type="protein sequence ID" value="MDT7013252.1"/>
    <property type="molecule type" value="Genomic_DNA"/>
</dbReference>
<dbReference type="PANTHER" id="PTHR43095">
    <property type="entry name" value="SUGAR KINASE"/>
    <property type="match status" value="1"/>
</dbReference>
<dbReference type="InterPro" id="IPR000577">
    <property type="entry name" value="Carb_kinase_FGGY"/>
</dbReference>
<protein>
    <submittedName>
        <fullName evidence="7">FGGY-family carbohydrate kinase</fullName>
        <ecNumber evidence="7">2.7.1.-</ecNumber>
    </submittedName>
</protein>
<evidence type="ECO:0000259" key="6">
    <source>
        <dbReference type="Pfam" id="PF02782"/>
    </source>
</evidence>
<dbReference type="GO" id="GO:0016773">
    <property type="term" value="F:phosphotransferase activity, alcohol group as acceptor"/>
    <property type="evidence" value="ECO:0007669"/>
    <property type="project" value="InterPro"/>
</dbReference>
<dbReference type="GO" id="GO:0016301">
    <property type="term" value="F:kinase activity"/>
    <property type="evidence" value="ECO:0007669"/>
    <property type="project" value="UniProtKB-KW"/>
</dbReference>
<comment type="similarity">
    <text evidence="1 4">Belongs to the FGGY kinase family.</text>
</comment>
<proteinExistence type="inferred from homology"/>
<dbReference type="RefSeq" id="WP_313844462.1">
    <property type="nucleotide sequence ID" value="NZ_JAVLAM010000001.1"/>
</dbReference>
<name>A0AAW8W3E2_9LACO</name>
<dbReference type="EC" id="2.7.1.-" evidence="7"/>
<feature type="domain" description="Carbohydrate kinase FGGY N-terminal" evidence="5">
    <location>
        <begin position="4"/>
        <end position="246"/>
    </location>
</feature>
<accession>A0AAW8W3E2</accession>
<dbReference type="InterPro" id="IPR050406">
    <property type="entry name" value="FGGY_Carb_Kinase"/>
</dbReference>
<dbReference type="SUPFAM" id="SSF53067">
    <property type="entry name" value="Actin-like ATPase domain"/>
    <property type="match status" value="2"/>
</dbReference>
<evidence type="ECO:0000256" key="3">
    <source>
        <dbReference type="ARBA" id="ARBA00022777"/>
    </source>
</evidence>
<sequence length="515" mass="56115">MANYFLTIDNGGTNTKAAVFDEHGVQLAVSAFPTKNRERQAGFHEINLTDLWADLGTAIHDVLQKAQLTGDQISGISTVGHGKGLYVLDQHQQIFMDGILSADSRAEQDAIGFEEHVDQIFGLSHQHVMPSQAPVILHWLKQHEPENYQRIGAVLSNKDFIRFLLTGSILQEIGDASGNNFVNLETETYDSRLFEFFGIPEMVDKMPPLVRATDLCGHVSESAAQVTGLQVGTPVFGGMFDIDACAIATGVLDSSKFSLIAGTWNMNIFPNDQMASEDSGLMNSIFPTGKKLIEASSPTSAGNLAIMIKMLMTAETRDAQANGKSIYDDLEVFLENTDAQFAKLIYFPFLYGSNSDPDASGAFIGVRSSTTKSEMLRAVYEGVAFAHRYHVQSLLKVLGHQPDVIRMSGGGTNSPSWVQMFANILNMPVELVESNELGGLGGAITSAVGVGQYSDLESAVQQMSRVKARYEPQADQVALYDRKYAVYLSLLTALDHNWSGLKALQEDSATAQLVH</sequence>
<evidence type="ECO:0000259" key="5">
    <source>
        <dbReference type="Pfam" id="PF00370"/>
    </source>
</evidence>
<dbReference type="GO" id="GO:0005975">
    <property type="term" value="P:carbohydrate metabolic process"/>
    <property type="evidence" value="ECO:0007669"/>
    <property type="project" value="InterPro"/>
</dbReference>
<dbReference type="InterPro" id="IPR043129">
    <property type="entry name" value="ATPase_NBD"/>
</dbReference>
<gene>
    <name evidence="7" type="ORF">RI532_02265</name>
</gene>
<evidence type="ECO:0000256" key="2">
    <source>
        <dbReference type="ARBA" id="ARBA00022679"/>
    </source>
</evidence>
<dbReference type="PIRSF" id="PIRSF000538">
    <property type="entry name" value="GlpK"/>
    <property type="match status" value="1"/>
</dbReference>